<accession>A0A0E2LQH2</accession>
<organism evidence="1 2">
    <name type="scientific">Porphyromonas gingivalis F0570</name>
    <dbReference type="NCBI Taxonomy" id="1227271"/>
    <lineage>
        <taxon>Bacteria</taxon>
        <taxon>Pseudomonadati</taxon>
        <taxon>Bacteroidota</taxon>
        <taxon>Bacteroidia</taxon>
        <taxon>Bacteroidales</taxon>
        <taxon>Porphyromonadaceae</taxon>
        <taxon>Porphyromonas</taxon>
    </lineage>
</organism>
<dbReference type="HOGENOM" id="CLU_3203378_0_0_10"/>
<name>A0A0E2LQH2_PORGN</name>
<dbReference type="EMBL" id="AWUW01000101">
    <property type="protein sequence ID" value="ERJ65486.1"/>
    <property type="molecule type" value="Genomic_DNA"/>
</dbReference>
<dbReference type="PATRIC" id="fig|1227271.3.peg.1210"/>
<gene>
    <name evidence="1" type="ORF">HMPREF1555_01381</name>
</gene>
<dbReference type="AlphaFoldDB" id="A0A0E2LQH2"/>
<sequence>MYLLRTLFFNRNAYYQRVNGKTKKPLPKLSAERACPIFDSCE</sequence>
<protein>
    <submittedName>
        <fullName evidence="1">Uncharacterized protein</fullName>
    </submittedName>
</protein>
<proteinExistence type="predicted"/>
<comment type="caution">
    <text evidence="1">The sequence shown here is derived from an EMBL/GenBank/DDBJ whole genome shotgun (WGS) entry which is preliminary data.</text>
</comment>
<evidence type="ECO:0000313" key="2">
    <source>
        <dbReference type="Proteomes" id="UP000016630"/>
    </source>
</evidence>
<reference evidence="1 2" key="1">
    <citation type="submission" date="2013-06" db="EMBL/GenBank/DDBJ databases">
        <authorList>
            <person name="Weinstock G."/>
            <person name="Sodergren E."/>
            <person name="Lobos E.A."/>
            <person name="Fulton L."/>
            <person name="Fulton R."/>
            <person name="Courtney L."/>
            <person name="Fronick C."/>
            <person name="O'Laughlin M."/>
            <person name="Godfrey J."/>
            <person name="Wilson R.M."/>
            <person name="Miner T."/>
            <person name="Farmer C."/>
            <person name="Delehaunty K."/>
            <person name="Cordes M."/>
            <person name="Minx P."/>
            <person name="Tomlinson C."/>
            <person name="Chen J."/>
            <person name="Wollam A."/>
            <person name="Pepin K.H."/>
            <person name="Bhonagiri V."/>
            <person name="Zhang X."/>
            <person name="Warren W."/>
            <person name="Mitreva M."/>
            <person name="Mardis E.R."/>
            <person name="Wilson R.K."/>
        </authorList>
    </citation>
    <scope>NUCLEOTIDE SEQUENCE [LARGE SCALE GENOMIC DNA]</scope>
    <source>
        <strain evidence="1 2">F0570</strain>
    </source>
</reference>
<evidence type="ECO:0000313" key="1">
    <source>
        <dbReference type="EMBL" id="ERJ65486.1"/>
    </source>
</evidence>
<dbReference type="Proteomes" id="UP000016630">
    <property type="component" value="Unassembled WGS sequence"/>
</dbReference>